<gene>
    <name evidence="10" type="ORF">V6N11_009665</name>
</gene>
<feature type="transmembrane region" description="Helical" evidence="8">
    <location>
        <begin position="43"/>
        <end position="62"/>
    </location>
</feature>
<feature type="domain" description="PB1" evidence="9">
    <location>
        <begin position="158"/>
        <end position="239"/>
    </location>
</feature>
<dbReference type="Proteomes" id="UP001396334">
    <property type="component" value="Unassembled WGS sequence"/>
</dbReference>
<protein>
    <recommendedName>
        <fullName evidence="9">PB1 domain-containing protein</fullName>
    </recommendedName>
</protein>
<evidence type="ECO:0000256" key="3">
    <source>
        <dbReference type="ARBA" id="ARBA00022679"/>
    </source>
</evidence>
<name>A0ABR2P6F8_9ROSI</name>
<evidence type="ECO:0000313" key="10">
    <source>
        <dbReference type="EMBL" id="KAK8983883.1"/>
    </source>
</evidence>
<dbReference type="EMBL" id="JBBPBN010000079">
    <property type="protein sequence ID" value="KAK8983883.1"/>
    <property type="molecule type" value="Genomic_DNA"/>
</dbReference>
<keyword evidence="5 8" id="KW-1133">Transmembrane helix</keyword>
<dbReference type="PANTHER" id="PTHR13301">
    <property type="entry name" value="X-BOX TRANSCRIPTION FACTOR-RELATED"/>
    <property type="match status" value="1"/>
</dbReference>
<evidence type="ECO:0000256" key="8">
    <source>
        <dbReference type="SAM" id="Phobius"/>
    </source>
</evidence>
<feature type="transmembrane region" description="Helical" evidence="8">
    <location>
        <begin position="83"/>
        <end position="105"/>
    </location>
</feature>
<evidence type="ECO:0000256" key="5">
    <source>
        <dbReference type="ARBA" id="ARBA00022989"/>
    </source>
</evidence>
<keyword evidence="3" id="KW-0808">Transferase</keyword>
<dbReference type="Gene3D" id="3.10.20.90">
    <property type="entry name" value="Phosphatidylinositol 3-kinase Catalytic Subunit, Chain A, domain 1"/>
    <property type="match status" value="1"/>
</dbReference>
<evidence type="ECO:0000256" key="2">
    <source>
        <dbReference type="ARBA" id="ARBA00022676"/>
    </source>
</evidence>
<dbReference type="SMART" id="SM00666">
    <property type="entry name" value="PB1"/>
    <property type="match status" value="1"/>
</dbReference>
<dbReference type="SUPFAM" id="SSF54277">
    <property type="entry name" value="CAD &amp; PB1 domains"/>
    <property type="match status" value="1"/>
</dbReference>
<comment type="caution">
    <text evidence="10">The sequence shown here is derived from an EMBL/GenBank/DDBJ whole genome shotgun (WGS) entry which is preliminary data.</text>
</comment>
<keyword evidence="4 8" id="KW-0812">Transmembrane</keyword>
<keyword evidence="2" id="KW-0328">Glycosyltransferase</keyword>
<organism evidence="10 11">
    <name type="scientific">Hibiscus sabdariffa</name>
    <name type="common">roselle</name>
    <dbReference type="NCBI Taxonomy" id="183260"/>
    <lineage>
        <taxon>Eukaryota</taxon>
        <taxon>Viridiplantae</taxon>
        <taxon>Streptophyta</taxon>
        <taxon>Embryophyta</taxon>
        <taxon>Tracheophyta</taxon>
        <taxon>Spermatophyta</taxon>
        <taxon>Magnoliopsida</taxon>
        <taxon>eudicotyledons</taxon>
        <taxon>Gunneridae</taxon>
        <taxon>Pentapetalae</taxon>
        <taxon>rosids</taxon>
        <taxon>malvids</taxon>
        <taxon>Malvales</taxon>
        <taxon>Malvaceae</taxon>
        <taxon>Malvoideae</taxon>
        <taxon>Hibiscus</taxon>
    </lineage>
</organism>
<comment type="subcellular location">
    <subcellularLocation>
        <location evidence="1">Endomembrane system</location>
    </subcellularLocation>
</comment>
<keyword evidence="7" id="KW-0961">Cell wall biogenesis/degradation</keyword>
<sequence>MGVWMSLAYSHYAFWPIWCIPVSFYCFLPQLALANQVSIFPKVLEPLFFVYVFLVLGAYARFPRFRLGRRWWNAQRLWMIRGLTCFLFGSVDYMLKSIGIAAHGFSLRARTPGSNGQALEEDRLLRVRTSNRELISRQNGLSPDMNKGEEVLRQQMKRVIIKATYREDMISFPISLSSGIMQLKEKVAKMQKLEVSTSDIEYLDDDNRRVLIACVSDLQECLDVSRSGSNIVKQYVHNIMANLGSSCESSGELWLGCI</sequence>
<evidence type="ECO:0000256" key="4">
    <source>
        <dbReference type="ARBA" id="ARBA00022692"/>
    </source>
</evidence>
<evidence type="ECO:0000313" key="11">
    <source>
        <dbReference type="Proteomes" id="UP001396334"/>
    </source>
</evidence>
<evidence type="ECO:0000256" key="7">
    <source>
        <dbReference type="ARBA" id="ARBA00023316"/>
    </source>
</evidence>
<feature type="transmembrane region" description="Helical" evidence="8">
    <location>
        <begin position="12"/>
        <end position="31"/>
    </location>
</feature>
<evidence type="ECO:0000256" key="6">
    <source>
        <dbReference type="ARBA" id="ARBA00023136"/>
    </source>
</evidence>
<keyword evidence="11" id="KW-1185">Reference proteome</keyword>
<dbReference type="InterPro" id="IPR000270">
    <property type="entry name" value="PB1_dom"/>
</dbReference>
<evidence type="ECO:0000256" key="1">
    <source>
        <dbReference type="ARBA" id="ARBA00004308"/>
    </source>
</evidence>
<proteinExistence type="predicted"/>
<dbReference type="PROSITE" id="PS51745">
    <property type="entry name" value="PB1"/>
    <property type="match status" value="1"/>
</dbReference>
<dbReference type="Pfam" id="PF03552">
    <property type="entry name" value="Cellulose_synt"/>
    <property type="match status" value="1"/>
</dbReference>
<dbReference type="InterPro" id="IPR005150">
    <property type="entry name" value="Cellulose_synth"/>
</dbReference>
<accession>A0ABR2P6F8</accession>
<reference evidence="10 11" key="1">
    <citation type="journal article" date="2024" name="G3 (Bethesda)">
        <title>Genome assembly of Hibiscus sabdariffa L. provides insights into metabolisms of medicinal natural products.</title>
        <authorList>
            <person name="Kim T."/>
        </authorList>
    </citation>
    <scope>NUCLEOTIDE SEQUENCE [LARGE SCALE GENOMIC DNA]</scope>
    <source>
        <strain evidence="10">TK-2024</strain>
        <tissue evidence="10">Old leaves</tissue>
    </source>
</reference>
<dbReference type="InterPro" id="IPR053793">
    <property type="entry name" value="PB1-like"/>
</dbReference>
<evidence type="ECO:0000259" key="9">
    <source>
        <dbReference type="PROSITE" id="PS51745"/>
    </source>
</evidence>
<keyword evidence="6 8" id="KW-0472">Membrane</keyword>
<dbReference type="Pfam" id="PF00564">
    <property type="entry name" value="PB1"/>
    <property type="match status" value="1"/>
</dbReference>